<dbReference type="InterPro" id="IPR006143">
    <property type="entry name" value="RND_pump_MFP"/>
</dbReference>
<evidence type="ECO:0000256" key="4">
    <source>
        <dbReference type="SAM" id="Coils"/>
    </source>
</evidence>
<keyword evidence="3 4" id="KW-0175">Coiled coil</keyword>
<evidence type="ECO:0000259" key="6">
    <source>
        <dbReference type="Pfam" id="PF25917"/>
    </source>
</evidence>
<dbReference type="AlphaFoldDB" id="A0A7V1BQ24"/>
<dbReference type="GO" id="GO:0030313">
    <property type="term" value="C:cell envelope"/>
    <property type="evidence" value="ECO:0007669"/>
    <property type="project" value="UniProtKB-SubCell"/>
</dbReference>
<dbReference type="Pfam" id="PF25917">
    <property type="entry name" value="BSH_RND"/>
    <property type="match status" value="1"/>
</dbReference>
<dbReference type="Gene3D" id="1.10.287.470">
    <property type="entry name" value="Helix hairpin bin"/>
    <property type="match status" value="1"/>
</dbReference>
<dbReference type="InterPro" id="IPR058626">
    <property type="entry name" value="MdtA-like_b-barrel"/>
</dbReference>
<accession>A0A7V1BQ24</accession>
<comment type="caution">
    <text evidence="9">The sequence shown here is derived from an EMBL/GenBank/DDBJ whole genome shotgun (WGS) entry which is preliminary data.</text>
</comment>
<evidence type="ECO:0000256" key="2">
    <source>
        <dbReference type="ARBA" id="ARBA00009477"/>
    </source>
</evidence>
<dbReference type="GO" id="GO:0022857">
    <property type="term" value="F:transmembrane transporter activity"/>
    <property type="evidence" value="ECO:0007669"/>
    <property type="project" value="InterPro"/>
</dbReference>
<dbReference type="Pfam" id="PF25876">
    <property type="entry name" value="HH_MFP_RND"/>
    <property type="match status" value="1"/>
</dbReference>
<dbReference type="InterPro" id="IPR058625">
    <property type="entry name" value="MdtA-like_BSH"/>
</dbReference>
<dbReference type="SUPFAM" id="SSF111369">
    <property type="entry name" value="HlyD-like secretion proteins"/>
    <property type="match status" value="1"/>
</dbReference>
<feature type="domain" description="Multidrug resistance protein MdtA-like alpha-helical hairpin" evidence="5">
    <location>
        <begin position="167"/>
        <end position="237"/>
    </location>
</feature>
<dbReference type="InterPro" id="IPR058624">
    <property type="entry name" value="MdtA-like_HH"/>
</dbReference>
<protein>
    <submittedName>
        <fullName evidence="9">Efflux RND transporter periplasmic adaptor subunit</fullName>
    </submittedName>
</protein>
<dbReference type="EMBL" id="DRFO01000026">
    <property type="protein sequence ID" value="HDZ57129.1"/>
    <property type="molecule type" value="Genomic_DNA"/>
</dbReference>
<name>A0A7V1BQ24_9GAMM</name>
<reference evidence="9" key="1">
    <citation type="journal article" date="2020" name="mSystems">
        <title>Genome- and Community-Level Interaction Insights into Carbon Utilization and Element Cycling Functions of Hydrothermarchaeota in Hydrothermal Sediment.</title>
        <authorList>
            <person name="Zhou Z."/>
            <person name="Liu Y."/>
            <person name="Xu W."/>
            <person name="Pan J."/>
            <person name="Luo Z.H."/>
            <person name="Li M."/>
        </authorList>
    </citation>
    <scope>NUCLEOTIDE SEQUENCE [LARGE SCALE GENOMIC DNA]</scope>
    <source>
        <strain evidence="9">HyVt-324</strain>
    </source>
</reference>
<dbReference type="Pfam" id="PF25944">
    <property type="entry name" value="Beta-barrel_RND"/>
    <property type="match status" value="1"/>
</dbReference>
<comment type="subcellular location">
    <subcellularLocation>
        <location evidence="1">Cell inner membrane</location>
        <topology evidence="1">Lipid-anchor</topology>
    </subcellularLocation>
</comment>
<dbReference type="Proteomes" id="UP000885703">
    <property type="component" value="Unassembled WGS sequence"/>
</dbReference>
<organism evidence="9">
    <name type="scientific">Halopseudomonas xinjiangensis</name>
    <dbReference type="NCBI Taxonomy" id="487184"/>
    <lineage>
        <taxon>Bacteria</taxon>
        <taxon>Pseudomonadati</taxon>
        <taxon>Pseudomonadota</taxon>
        <taxon>Gammaproteobacteria</taxon>
        <taxon>Pseudomonadales</taxon>
        <taxon>Pseudomonadaceae</taxon>
        <taxon>Halopseudomonas</taxon>
    </lineage>
</organism>
<dbReference type="GO" id="GO:0046677">
    <property type="term" value="P:response to antibiotic"/>
    <property type="evidence" value="ECO:0007669"/>
    <property type="project" value="TreeGrafter"/>
</dbReference>
<evidence type="ECO:0000313" key="9">
    <source>
        <dbReference type="EMBL" id="HDZ57129.1"/>
    </source>
</evidence>
<feature type="domain" description="Multidrug resistance protein MdtA-like barrel-sandwich hybrid" evidence="6">
    <location>
        <begin position="127"/>
        <end position="269"/>
    </location>
</feature>
<evidence type="ECO:0000259" key="8">
    <source>
        <dbReference type="Pfam" id="PF25967"/>
    </source>
</evidence>
<evidence type="ECO:0000256" key="1">
    <source>
        <dbReference type="ARBA" id="ARBA00004519"/>
    </source>
</evidence>
<dbReference type="InterPro" id="IPR058627">
    <property type="entry name" value="MdtA-like_C"/>
</dbReference>
<dbReference type="GO" id="GO:0005886">
    <property type="term" value="C:plasma membrane"/>
    <property type="evidence" value="ECO:0007669"/>
    <property type="project" value="TreeGrafter"/>
</dbReference>
<dbReference type="NCBIfam" id="TIGR01730">
    <property type="entry name" value="RND_mfp"/>
    <property type="match status" value="1"/>
</dbReference>
<feature type="domain" description="Multidrug resistance protein MdtA-like C-terminal permuted SH3" evidence="8">
    <location>
        <begin position="363"/>
        <end position="419"/>
    </location>
</feature>
<evidence type="ECO:0000259" key="7">
    <source>
        <dbReference type="Pfam" id="PF25944"/>
    </source>
</evidence>
<evidence type="ECO:0000259" key="5">
    <source>
        <dbReference type="Pfam" id="PF25876"/>
    </source>
</evidence>
<comment type="similarity">
    <text evidence="2">Belongs to the membrane fusion protein (MFP) (TC 8.A.1) family.</text>
</comment>
<feature type="coiled-coil region" evidence="4">
    <location>
        <begin position="168"/>
        <end position="195"/>
    </location>
</feature>
<sequence>MPVWTRWLMVCWTCCSKEYLRPHRAVVVKGQSLVVVQPPRQAADTPVLTVMEYLIMKKHAWSYEFVALKSLTRLACLTGAMVVLTACGGEAEMQEEETRTPTVTVLEVERSDADLIQEYAGRVRGAREVEVRARIAGVILDRTYQEGSHVEKGDLLFRLDPIPMRIQLRQAEAALANGRAELQQAERDWERAKQLFDRGALSASERDRSRSQVELGRAGVAQAEARVDEAKVNLSYTEVRAPLSGSTSLEVLPEGSLVQPGSLLTNIVRQDPVHVTFALPERDAAIQRAALIEDDSVNGKVSMELPDGAQYHLTGQVDFTSNRIDNATNTISLRAVFDNPEQQLIPGQFVRVRLVLRRFHDQILVPAEAIGANSSGPTVFVVDDESRAELRSVKLGGSIGDLQIITDGLEVGDRLIVNGQVGLDPQTPVNVARPDAATTAANAPGRE</sequence>
<dbReference type="PANTHER" id="PTHR30158">
    <property type="entry name" value="ACRA/E-RELATED COMPONENT OF DRUG EFFLUX TRANSPORTER"/>
    <property type="match status" value="1"/>
</dbReference>
<proteinExistence type="inferred from homology"/>
<dbReference type="Pfam" id="PF25967">
    <property type="entry name" value="RND-MFP_C"/>
    <property type="match status" value="1"/>
</dbReference>
<feature type="domain" description="Multidrug resistance protein MdtA-like beta-barrel" evidence="7">
    <location>
        <begin position="272"/>
        <end position="355"/>
    </location>
</feature>
<gene>
    <name evidence="9" type="ORF">ENH64_11750</name>
</gene>
<evidence type="ECO:0000256" key="3">
    <source>
        <dbReference type="ARBA" id="ARBA00023054"/>
    </source>
</evidence>
<dbReference type="Gene3D" id="2.40.50.100">
    <property type="match status" value="1"/>
</dbReference>
<dbReference type="Gene3D" id="2.40.420.20">
    <property type="match status" value="1"/>
</dbReference>
<dbReference type="Gene3D" id="2.40.30.170">
    <property type="match status" value="1"/>
</dbReference>